<accession>A0A8H6VJ84</accession>
<dbReference type="EMBL" id="JABCIY010000205">
    <property type="protein sequence ID" value="KAF7188750.1"/>
    <property type="molecule type" value="Genomic_DNA"/>
</dbReference>
<protein>
    <submittedName>
        <fullName evidence="1">Uncharacterized protein</fullName>
    </submittedName>
</protein>
<dbReference type="OrthoDB" id="4692089at2759"/>
<keyword evidence="2" id="KW-1185">Reference proteome</keyword>
<reference evidence="1" key="1">
    <citation type="submission" date="2020-04" db="EMBL/GenBank/DDBJ databases">
        <title>Draft genome resource of the tomato pathogen Pseudocercospora fuligena.</title>
        <authorList>
            <person name="Zaccaron A."/>
        </authorList>
    </citation>
    <scope>NUCLEOTIDE SEQUENCE</scope>
    <source>
        <strain evidence="1">PF001</strain>
    </source>
</reference>
<evidence type="ECO:0000313" key="2">
    <source>
        <dbReference type="Proteomes" id="UP000660729"/>
    </source>
</evidence>
<dbReference type="Gene3D" id="2.170.15.10">
    <property type="entry name" value="Proaerolysin, chain A, domain 3"/>
    <property type="match status" value="1"/>
</dbReference>
<dbReference type="Proteomes" id="UP000660729">
    <property type="component" value="Unassembled WGS sequence"/>
</dbReference>
<dbReference type="AlphaFoldDB" id="A0A8H6VJ84"/>
<evidence type="ECO:0000313" key="1">
    <source>
        <dbReference type="EMBL" id="KAF7188750.1"/>
    </source>
</evidence>
<proteinExistence type="predicted"/>
<sequence length="424" mass="47447">MADPSEITSKLTKLQPIGSAPELSSGTVALFQHPDWNSPRFDVSINEYRERIRHMLNRNAVDNTTWIAWNLPIGTVLTLSDHYREYDDSKSVGSLDGLGGTVDLVGTGGTESTDLRNCGMNDIVAAFFWRTVDLKYGAFEMFEHPDFTGIRTTIFLAEWAANTRHHLPGWHMNDNMTSVRWRGLTDRQAVTLYEHPEGGRTYDRLLGYGNTKEERYLPDVDFDDKVSAFSWTPVIPMKEVLEPIEFKINNSGAQTISSKAQYRNTSGTEQKFTPTLERTLGQSFEVSSMDQHVAKVTTTLSQSASVGVPGVADFETTFSLELGYEYTKSTTKTTGQTTETKMTYSQEVTAQPGGITTATMLVTISNVPKTQAQTWATRWYKEPITGAERDDSNNGWYRRVEPAWIVMEGGLASTVGITVDFQKF</sequence>
<dbReference type="SUPFAM" id="SSF56973">
    <property type="entry name" value="Aerolisin/ETX pore-forming domain"/>
    <property type="match status" value="1"/>
</dbReference>
<gene>
    <name evidence="1" type="ORF">HII31_10002</name>
</gene>
<comment type="caution">
    <text evidence="1">The sequence shown here is derived from an EMBL/GenBank/DDBJ whole genome shotgun (WGS) entry which is preliminary data.</text>
</comment>
<organism evidence="1 2">
    <name type="scientific">Pseudocercospora fuligena</name>
    <dbReference type="NCBI Taxonomy" id="685502"/>
    <lineage>
        <taxon>Eukaryota</taxon>
        <taxon>Fungi</taxon>
        <taxon>Dikarya</taxon>
        <taxon>Ascomycota</taxon>
        <taxon>Pezizomycotina</taxon>
        <taxon>Dothideomycetes</taxon>
        <taxon>Dothideomycetidae</taxon>
        <taxon>Mycosphaerellales</taxon>
        <taxon>Mycosphaerellaceae</taxon>
        <taxon>Pseudocercospora</taxon>
    </lineage>
</organism>
<name>A0A8H6VJ84_9PEZI</name>